<protein>
    <submittedName>
        <fullName evidence="1">Unannotated protein</fullName>
    </submittedName>
</protein>
<dbReference type="EMBL" id="CAFBLP010000006">
    <property type="protein sequence ID" value="CAB4863268.1"/>
    <property type="molecule type" value="Genomic_DNA"/>
</dbReference>
<dbReference type="AlphaFoldDB" id="A0A6J7D2G1"/>
<sequence>MQHVWLIRAGVEAEYIDPMRQAGIIALRDDEFGDALAELVVPLDQTPGEPADAVAATMGTELKSFLNEVKQGDIVVTPNPKRHEVWLSLVAGEYLYDPNPAIDGYRHTRPVTWLGWLDRDARWMVEQSKAIDQPVALIELYNREWWWKQLDSTELTTVARATWAPERPARQRSTTPSTRKPKLVVPVKPKVTPMVLCAGRCGLQWNPPILVNGLCPDCRGD</sequence>
<evidence type="ECO:0000313" key="1">
    <source>
        <dbReference type="EMBL" id="CAB4863268.1"/>
    </source>
</evidence>
<proteinExistence type="predicted"/>
<accession>A0A6J7D2G1</accession>
<name>A0A6J7D2G1_9ZZZZ</name>
<reference evidence="1" key="1">
    <citation type="submission" date="2020-05" db="EMBL/GenBank/DDBJ databases">
        <authorList>
            <person name="Chiriac C."/>
            <person name="Salcher M."/>
            <person name="Ghai R."/>
            <person name="Kavagutti S V."/>
        </authorList>
    </citation>
    <scope>NUCLEOTIDE SEQUENCE</scope>
</reference>
<gene>
    <name evidence="1" type="ORF">UFOPK3376_00390</name>
</gene>
<organism evidence="1">
    <name type="scientific">freshwater metagenome</name>
    <dbReference type="NCBI Taxonomy" id="449393"/>
    <lineage>
        <taxon>unclassified sequences</taxon>
        <taxon>metagenomes</taxon>
        <taxon>ecological metagenomes</taxon>
    </lineage>
</organism>